<gene>
    <name evidence="2" type="ORF">NIES592_09620</name>
</gene>
<keyword evidence="1" id="KW-0812">Transmembrane</keyword>
<comment type="caution">
    <text evidence="2">The sequence shown here is derived from an EMBL/GenBank/DDBJ whole genome shotgun (WGS) entry which is preliminary data.</text>
</comment>
<accession>A0A1U7H0E6</accession>
<keyword evidence="3" id="KW-1185">Reference proteome</keyword>
<evidence type="ECO:0000313" key="3">
    <source>
        <dbReference type="Proteomes" id="UP000186391"/>
    </source>
</evidence>
<keyword evidence="1" id="KW-1133">Transmembrane helix</keyword>
<name>A0A1U7H0E6_9CYAN</name>
<proteinExistence type="predicted"/>
<dbReference type="InterPro" id="IPR049774">
    <property type="entry name" value="EPS_HpsA-like"/>
</dbReference>
<protein>
    <submittedName>
        <fullName evidence="2">Uncharacterized protein</fullName>
    </submittedName>
</protein>
<keyword evidence="1" id="KW-0472">Membrane</keyword>
<sequence>MSPKRKLVRTIQKISQKLCNNSSPIMKEQSLWLLRCFLITRRQSDWINAGFVLPTVVMVSLVVVLLTTAILFRSFERSKNASNVRVNEAVLNAASPALERAKAKIDQLFKDPRLPRSTPSDFSLTQVIGENISEFTFGDETQLKVVKDFNSTSGIQDEETLNTAWKYPVDTDNNGKLDSYTLYGIYFRTPTSNRPRNPLEARTQPMDEGATGGKCQSDVATSADLIGSQGWYKVGSKLKRSLFIYTATVPITNTTGLGSNYEKFSGNKGFVALEYQQDRERIPLKNNAVLYENDLEIAPGFGININGRIFTNGNLLTRQSGTAASNTIRYYLVSSPKSCYYTEENSKIIVAGNVINSRVNESSSGSGVFVDLFNQGYDVDNIAIVQDKLDNTKKTVPASVYGNTAAFNDEAYAKRIDRLVEETNATYPNKTDLPEEVQQEIDRQIAADPTLDPAAVRDKQLRIYFRKRTRRVPYAEIPFNSNPLKYTLGSTSYDYETNSPLQGSGNSLRPVDAWVFPYDPSDGKTASNYANIAIKDNGTKKLHLSATDPAVQVNLGKEERIGDRVLVGNNLPQFVYSTTKGKFVSSEEGQVISGKEWDNNTNQRKRFTQAYQLDDLGITDRDDFWEKSAAQKPQGPLDVVGGLRVITGAGIYLPNDYVPSTHTFTNTQKIIWPDYMPMGVTTKPEGLPHDKTPYLQMRATAVYHYQDDSYDPKTPTDYQTPIACVSSYYDPTNSTTARNQTGLPDVSLRDTNRNLTGLPNVSTNPGKSHNGVVYSASSLSTTGYEAELNYQAQLKYPNGRLVNEQLKKALDKIAASKSLTLAEQSAVDSAMCALKILDGTIGSPTDSAIPHGAIMETAFLDARQIKAIDKSASGTSYDLDVELRQPLEIRATIIDLDLLRRKSKTGGEFLFPNSGIIYATRDDALPDASNASKDVSATDFRLDPTRRPNGIMLINGSDLSRNSTYKPEEKGLTLASNLPVYIQGNFNIHTQEEFTDILLKSTNSWGNDFYKRKTLNPQFACRPGQFSSCTTGETWRSASVIADAITILSDNFRLGFRQEGDYDLRTNYDVIDKDGNPVFVAFDADGDNSLGNVDETKFGFDLNGDGDAADTTVSETQIIASAAAKINGFWDNNFVTSFPWKDNNSSYGNPTDLDNNPIQSSYFNNFVTPIQRRVPFPEYVMELCRKPTITTCGASDWSVGYADGSTVDWDYKATDSGTKRILPNDSNFTVDKLGAGTTARPALKPEDRHFPRRIAFLRDSNGNLILSGGRPIPLGIKGTNNPPDVPTDNAGQVNYYPYTNNTIAGTAYPAYSSSNRPRLHQRALWFKTDNSNAANYGHSYPLWIENRSSLSGTRVTEQPLLIPVLQIQYPLTSPSSNTSTLNDSGDARTTGNWMQTATPTETNLVFAQGDTPGRPVESNGGLENFVRYLERWQNSSSNTDLVNHIAAGAFIQFKRSSFATAPFQVFTETYNNSSTGYSSTGTIFGYPQAYRLSVNQTNNDRFGRTPFYTGSQRLWGYDVALLTQLPDLFSQRFTSPATNPPNEFYREVGRDDAWVKTLLCAAQNSSTGGYENAPSTIYGSNYKYALSQDQRGTCP</sequence>
<evidence type="ECO:0000256" key="1">
    <source>
        <dbReference type="SAM" id="Phobius"/>
    </source>
</evidence>
<dbReference type="OrthoDB" id="468482at2"/>
<dbReference type="EMBL" id="MRCA01000004">
    <property type="protein sequence ID" value="OKH14319.1"/>
    <property type="molecule type" value="Genomic_DNA"/>
</dbReference>
<dbReference type="NCBIfam" id="NF038301">
    <property type="entry name" value="EPS_HpsA"/>
    <property type="match status" value="1"/>
</dbReference>
<dbReference type="RefSeq" id="WP_073555628.1">
    <property type="nucleotide sequence ID" value="NZ_MRCA01000004.1"/>
</dbReference>
<dbReference type="Proteomes" id="UP000186391">
    <property type="component" value="Unassembled WGS sequence"/>
</dbReference>
<evidence type="ECO:0000313" key="2">
    <source>
        <dbReference type="EMBL" id="OKH14319.1"/>
    </source>
</evidence>
<reference evidence="2 3" key="1">
    <citation type="submission" date="2016-11" db="EMBL/GenBank/DDBJ databases">
        <title>Draft Genome Sequences of Nine Cyanobacterial Strains from Diverse Habitats.</title>
        <authorList>
            <person name="Zhu T."/>
            <person name="Hou S."/>
            <person name="Lu X."/>
            <person name="Hess W.R."/>
        </authorList>
    </citation>
    <scope>NUCLEOTIDE SEQUENCE [LARGE SCALE GENOMIC DNA]</scope>
    <source>
        <strain evidence="2 3">NIES-592</strain>
    </source>
</reference>
<feature type="transmembrane region" description="Helical" evidence="1">
    <location>
        <begin position="51"/>
        <end position="72"/>
    </location>
</feature>
<organism evidence="2 3">
    <name type="scientific">Fischerella major NIES-592</name>
    <dbReference type="NCBI Taxonomy" id="210994"/>
    <lineage>
        <taxon>Bacteria</taxon>
        <taxon>Bacillati</taxon>
        <taxon>Cyanobacteriota</taxon>
        <taxon>Cyanophyceae</taxon>
        <taxon>Nostocales</taxon>
        <taxon>Hapalosiphonaceae</taxon>
        <taxon>Fischerella</taxon>
    </lineage>
</organism>